<comment type="caution">
    <text evidence="2">The sequence shown here is derived from an EMBL/GenBank/DDBJ whole genome shotgun (WGS) entry which is preliminary data.</text>
</comment>
<feature type="compositionally biased region" description="Acidic residues" evidence="1">
    <location>
        <begin position="417"/>
        <end position="430"/>
    </location>
</feature>
<feature type="region of interest" description="Disordered" evidence="1">
    <location>
        <begin position="192"/>
        <end position="241"/>
    </location>
</feature>
<sequence length="445" mass="48503">MLYLTVQRSYNSISTRSATPKDQEQPRVQKSLAGGGELKWIQTNSPANQAITSGSLQVEVAANSKLGTATDRVIGETSGTVPNAQRELPRSSSRSGQSDVQPDSSDKVRQEGQGKKTRRGRSNDKRTEAGVSYNSILPRSAPPKDQEQPRVQKYLACGGELKWIPTNSPANQAITSGSLQVEVATNSKLGTATDRVIGETSGTVPIAQRELPRSSSRSDQSDVQPDSSDVESSDSELEEGELGSKAWLILEDFNQIRDPLEHSIPATLNMDKRIRDFNQCLFDINVEDLNFRGNTFTWQEGQGKKTRRGRSKDKRTEAGVSYNSILPRSAPPKDQEQPRVQKSLACGGELKWIPTNSPANQAITSGSLQVEVAMNSKLRTATDRVIGETSGTVLIAQRELPRSSSRSDQSDVQPDSSDVESSDSELEEGESCYYPQTGLQGMVNS</sequence>
<proteinExistence type="predicted"/>
<protein>
    <submittedName>
        <fullName evidence="2">Uncharacterized protein</fullName>
    </submittedName>
</protein>
<feature type="compositionally biased region" description="Low complexity" evidence="1">
    <location>
        <begin position="213"/>
        <end position="227"/>
    </location>
</feature>
<feature type="region of interest" description="Disordered" evidence="1">
    <location>
        <begin position="396"/>
        <end position="445"/>
    </location>
</feature>
<feature type="region of interest" description="Disordered" evidence="1">
    <location>
        <begin position="300"/>
        <end position="341"/>
    </location>
</feature>
<feature type="compositionally biased region" description="Basic and acidic residues" evidence="1">
    <location>
        <begin position="104"/>
        <end position="114"/>
    </location>
</feature>
<feature type="region of interest" description="Disordered" evidence="1">
    <location>
        <begin position="1"/>
        <end position="37"/>
    </location>
</feature>
<feature type="compositionally biased region" description="Polar residues" evidence="1">
    <location>
        <begin position="1"/>
        <end position="18"/>
    </location>
</feature>
<feature type="region of interest" description="Disordered" evidence="1">
    <location>
        <begin position="66"/>
        <end position="151"/>
    </location>
</feature>
<feature type="compositionally biased region" description="Basic residues" evidence="1">
    <location>
        <begin position="304"/>
        <end position="313"/>
    </location>
</feature>
<evidence type="ECO:0000256" key="1">
    <source>
        <dbReference type="SAM" id="MobiDB-lite"/>
    </source>
</evidence>
<feature type="compositionally biased region" description="Acidic residues" evidence="1">
    <location>
        <begin position="228"/>
        <end position="241"/>
    </location>
</feature>
<accession>A0A8S9PF89</accession>
<reference evidence="2" key="1">
    <citation type="submission" date="2019-12" db="EMBL/GenBank/DDBJ databases">
        <title>Genome sequencing and annotation of Brassica cretica.</title>
        <authorList>
            <person name="Studholme D.J."/>
            <person name="Sarris P."/>
        </authorList>
    </citation>
    <scope>NUCLEOTIDE SEQUENCE</scope>
    <source>
        <strain evidence="2">PFS-109/04</strain>
        <tissue evidence="2">Leaf</tissue>
    </source>
</reference>
<evidence type="ECO:0000313" key="3">
    <source>
        <dbReference type="Proteomes" id="UP000712600"/>
    </source>
</evidence>
<dbReference type="Proteomes" id="UP000712600">
    <property type="component" value="Unassembled WGS sequence"/>
</dbReference>
<name>A0A8S9PF89_BRACR</name>
<feature type="compositionally biased region" description="Polar residues" evidence="1">
    <location>
        <begin position="90"/>
        <end position="103"/>
    </location>
</feature>
<evidence type="ECO:0000313" key="2">
    <source>
        <dbReference type="EMBL" id="KAF3512831.1"/>
    </source>
</evidence>
<dbReference type="AlphaFoldDB" id="A0A8S9PF89"/>
<dbReference type="EMBL" id="QGKX02001521">
    <property type="protein sequence ID" value="KAF3512831.1"/>
    <property type="molecule type" value="Genomic_DNA"/>
</dbReference>
<feature type="compositionally biased region" description="Low complexity" evidence="1">
    <location>
        <begin position="402"/>
        <end position="416"/>
    </location>
</feature>
<organism evidence="2 3">
    <name type="scientific">Brassica cretica</name>
    <name type="common">Mustard</name>
    <dbReference type="NCBI Taxonomy" id="69181"/>
    <lineage>
        <taxon>Eukaryota</taxon>
        <taxon>Viridiplantae</taxon>
        <taxon>Streptophyta</taxon>
        <taxon>Embryophyta</taxon>
        <taxon>Tracheophyta</taxon>
        <taxon>Spermatophyta</taxon>
        <taxon>Magnoliopsida</taxon>
        <taxon>eudicotyledons</taxon>
        <taxon>Gunneridae</taxon>
        <taxon>Pentapetalae</taxon>
        <taxon>rosids</taxon>
        <taxon>malvids</taxon>
        <taxon>Brassicales</taxon>
        <taxon>Brassicaceae</taxon>
        <taxon>Brassiceae</taxon>
        <taxon>Brassica</taxon>
    </lineage>
</organism>
<gene>
    <name evidence="2" type="ORF">F2Q69_00002758</name>
</gene>